<dbReference type="EMBL" id="KZ819682">
    <property type="protein sequence ID" value="PWN24327.1"/>
    <property type="molecule type" value="Genomic_DNA"/>
</dbReference>
<feature type="region of interest" description="Disordered" evidence="1">
    <location>
        <begin position="1"/>
        <end position="30"/>
    </location>
</feature>
<feature type="transmembrane region" description="Helical" evidence="2">
    <location>
        <begin position="65"/>
        <end position="91"/>
    </location>
</feature>
<name>A0A316UG74_9BASI</name>
<evidence type="ECO:0000256" key="1">
    <source>
        <dbReference type="SAM" id="MobiDB-lite"/>
    </source>
</evidence>
<organism evidence="3 4">
    <name type="scientific">Jaminaea rosea</name>
    <dbReference type="NCBI Taxonomy" id="1569628"/>
    <lineage>
        <taxon>Eukaryota</taxon>
        <taxon>Fungi</taxon>
        <taxon>Dikarya</taxon>
        <taxon>Basidiomycota</taxon>
        <taxon>Ustilaginomycotina</taxon>
        <taxon>Exobasidiomycetes</taxon>
        <taxon>Microstromatales</taxon>
        <taxon>Microstromatales incertae sedis</taxon>
        <taxon>Jaminaea</taxon>
    </lineage>
</organism>
<evidence type="ECO:0000313" key="3">
    <source>
        <dbReference type="EMBL" id="PWN24327.1"/>
    </source>
</evidence>
<protein>
    <submittedName>
        <fullName evidence="3">Uncharacterized protein</fullName>
    </submittedName>
</protein>
<dbReference type="GeneID" id="37029073"/>
<dbReference type="RefSeq" id="XP_025358939.1">
    <property type="nucleotide sequence ID" value="XM_025507250.1"/>
</dbReference>
<feature type="transmembrane region" description="Helical" evidence="2">
    <location>
        <begin position="126"/>
        <end position="144"/>
    </location>
</feature>
<dbReference type="STRING" id="1569628.A0A316UG74"/>
<accession>A0A316UG74</accession>
<keyword evidence="2" id="KW-0472">Membrane</keyword>
<keyword evidence="2" id="KW-1133">Transmembrane helix</keyword>
<reference evidence="3 4" key="1">
    <citation type="journal article" date="2018" name="Mol. Biol. Evol.">
        <title>Broad Genomic Sampling Reveals a Smut Pathogenic Ancestry of the Fungal Clade Ustilaginomycotina.</title>
        <authorList>
            <person name="Kijpornyongpan T."/>
            <person name="Mondo S.J."/>
            <person name="Barry K."/>
            <person name="Sandor L."/>
            <person name="Lee J."/>
            <person name="Lipzen A."/>
            <person name="Pangilinan J."/>
            <person name="LaButti K."/>
            <person name="Hainaut M."/>
            <person name="Henrissat B."/>
            <person name="Grigoriev I.V."/>
            <person name="Spatafora J.W."/>
            <person name="Aime M.C."/>
        </authorList>
    </citation>
    <scope>NUCLEOTIDE SEQUENCE [LARGE SCALE GENOMIC DNA]</scope>
    <source>
        <strain evidence="3 4">MCA 5214</strain>
    </source>
</reference>
<dbReference type="Proteomes" id="UP000245884">
    <property type="component" value="Unassembled WGS sequence"/>
</dbReference>
<feature type="transmembrane region" description="Helical" evidence="2">
    <location>
        <begin position="559"/>
        <end position="582"/>
    </location>
</feature>
<dbReference type="OrthoDB" id="3344043at2759"/>
<evidence type="ECO:0000256" key="2">
    <source>
        <dbReference type="SAM" id="Phobius"/>
    </source>
</evidence>
<proteinExistence type="predicted"/>
<sequence length="661" mass="71063">MKSSLAPRKSSCTNNMSEKSEDKPLSSPSGHFQQAHILIYSDISPSQAPPPLVYPSSKSPSRLRWAALAWAVLLALAMLGPLAALLVYIFVIHGYVVDVDGGVIYTGAAFNVITSLSNIVSKVSDLALVPVVGLMATIVAAEWYRASNVYEGRGRPTPVHLGAAMSLLGGPNPRTLWEALRLWLGWGSTSRHSHVRMPKTLRLSILLCTWLLVLHYGISALDQALHWTTHPRSVVEKMKEALLTQDMSYSRPFNDTRCAEWKADPENADRDSYIRDSCGLNNGSNNVMYIDQPEAARTFANASTSNSAAWTNQGSAIMVPATRPNISYTARALGVRANCKSLTQQCITCKADGSCVGATGTSEASLRFTCPTLNTTSVNVGETTYVDGLIDPATNGQMSLSGPADYFAGLAQANPFRYAFVGQSFAYAGIGDYLSGQLVGDTGFITWGHQGGLNVVDCQVMVVDTVYKFTPPSTYTVQSSVPSSLLHAQYLSNFVPTGAAITTAVQGAGTRPGSMSFADAAALELAKRTVAGAAVLFDSAPLVEVLGRPVVGSTVRLSVLALFCLFAGLFGLTSLLVGLLAAASLRDITSPLVSVIRQRLLGPYGVLLDLYGRPSEREKDLMSDTLTEMFDDTHEGDRLVIGPRLEGRRWRVRSHRQEQAL</sequence>
<keyword evidence="4" id="KW-1185">Reference proteome</keyword>
<evidence type="ECO:0000313" key="4">
    <source>
        <dbReference type="Proteomes" id="UP000245884"/>
    </source>
</evidence>
<gene>
    <name evidence="3" type="ORF">BDZ90DRAFT_235070</name>
</gene>
<keyword evidence="2" id="KW-0812">Transmembrane</keyword>
<dbReference type="AlphaFoldDB" id="A0A316UG74"/>